<keyword evidence="2" id="KW-0732">Signal</keyword>
<sequence length="320" mass="33369">MIKLCLVLTLTVVVCLCQISDFERSLAVSTSQSECKTCVNNGSQRWCAPVGATQSNGECCNSGDTSGYCASSSSYACSGSTNVQGTAGLILCPDIDANCGDTNHHLYSTNYYWSLVVNSLPSGSVCTERFYKSGGSIDQAQIRMNSISGATATVYKGPRGEANYTEIGILNAGSTATVSFSTTVDVYVVINPYSASVSYNITAKGAIAPTTSGNTTDSISGGSKTNLTALWVVLGCVGGLALIVAGIVTFICIRRRKKKSKKELHLDPIVIPSGKPPTPTLQAALHNKVSQANGNTIIIAIPVDSPDGNATAHKMANIPM</sequence>
<evidence type="ECO:0000313" key="4">
    <source>
        <dbReference type="Proteomes" id="UP001295684"/>
    </source>
</evidence>
<reference evidence="3" key="1">
    <citation type="submission" date="2023-07" db="EMBL/GenBank/DDBJ databases">
        <authorList>
            <consortium name="AG Swart"/>
            <person name="Singh M."/>
            <person name="Singh A."/>
            <person name="Seah K."/>
            <person name="Emmerich C."/>
        </authorList>
    </citation>
    <scope>NUCLEOTIDE SEQUENCE</scope>
    <source>
        <strain evidence="3">DP1</strain>
    </source>
</reference>
<keyword evidence="1" id="KW-1133">Transmembrane helix</keyword>
<evidence type="ECO:0000256" key="1">
    <source>
        <dbReference type="SAM" id="Phobius"/>
    </source>
</evidence>
<proteinExistence type="predicted"/>
<dbReference type="Proteomes" id="UP001295684">
    <property type="component" value="Unassembled WGS sequence"/>
</dbReference>
<keyword evidence="4" id="KW-1185">Reference proteome</keyword>
<name>A0AAD2DAM5_EUPCR</name>
<keyword evidence="1" id="KW-0472">Membrane</keyword>
<evidence type="ECO:0000256" key="2">
    <source>
        <dbReference type="SAM" id="SignalP"/>
    </source>
</evidence>
<feature type="transmembrane region" description="Helical" evidence="1">
    <location>
        <begin position="229"/>
        <end position="253"/>
    </location>
</feature>
<feature type="chain" id="PRO_5042290384" evidence="2">
    <location>
        <begin position="18"/>
        <end position="320"/>
    </location>
</feature>
<keyword evidence="1" id="KW-0812">Transmembrane</keyword>
<evidence type="ECO:0000313" key="3">
    <source>
        <dbReference type="EMBL" id="CAI2385730.1"/>
    </source>
</evidence>
<dbReference type="AlphaFoldDB" id="A0AAD2DAM5"/>
<protein>
    <submittedName>
        <fullName evidence="3">Uncharacterized protein</fullName>
    </submittedName>
</protein>
<dbReference type="EMBL" id="CAMPGE010028179">
    <property type="protein sequence ID" value="CAI2385730.1"/>
    <property type="molecule type" value="Genomic_DNA"/>
</dbReference>
<feature type="signal peptide" evidence="2">
    <location>
        <begin position="1"/>
        <end position="17"/>
    </location>
</feature>
<organism evidence="3 4">
    <name type="scientific">Euplotes crassus</name>
    <dbReference type="NCBI Taxonomy" id="5936"/>
    <lineage>
        <taxon>Eukaryota</taxon>
        <taxon>Sar</taxon>
        <taxon>Alveolata</taxon>
        <taxon>Ciliophora</taxon>
        <taxon>Intramacronucleata</taxon>
        <taxon>Spirotrichea</taxon>
        <taxon>Hypotrichia</taxon>
        <taxon>Euplotida</taxon>
        <taxon>Euplotidae</taxon>
        <taxon>Moneuplotes</taxon>
    </lineage>
</organism>
<comment type="caution">
    <text evidence="3">The sequence shown here is derived from an EMBL/GenBank/DDBJ whole genome shotgun (WGS) entry which is preliminary data.</text>
</comment>
<gene>
    <name evidence="3" type="ORF">ECRASSUSDP1_LOCUS27312</name>
</gene>
<accession>A0AAD2DAM5</accession>